<protein>
    <submittedName>
        <fullName evidence="6">Membrane protein</fullName>
    </submittedName>
</protein>
<dbReference type="InterPro" id="IPR059112">
    <property type="entry name" value="CysZ/EI24"/>
</dbReference>
<keyword evidence="4 5" id="KW-0472">Membrane</keyword>
<feature type="transmembrane region" description="Helical" evidence="5">
    <location>
        <begin position="235"/>
        <end position="254"/>
    </location>
</feature>
<evidence type="ECO:0000256" key="4">
    <source>
        <dbReference type="ARBA" id="ARBA00023136"/>
    </source>
</evidence>
<evidence type="ECO:0000256" key="2">
    <source>
        <dbReference type="ARBA" id="ARBA00022692"/>
    </source>
</evidence>
<evidence type="ECO:0000256" key="5">
    <source>
        <dbReference type="SAM" id="Phobius"/>
    </source>
</evidence>
<gene>
    <name evidence="6" type="ORF">AX13_08650</name>
</gene>
<feature type="transmembrane region" description="Helical" evidence="5">
    <location>
        <begin position="20"/>
        <end position="43"/>
    </location>
</feature>
<feature type="transmembrane region" description="Helical" evidence="5">
    <location>
        <begin position="153"/>
        <end position="171"/>
    </location>
</feature>
<keyword evidence="2 5" id="KW-0812">Transmembrane</keyword>
<dbReference type="Pfam" id="PF07264">
    <property type="entry name" value="EI24"/>
    <property type="match status" value="1"/>
</dbReference>
<feature type="transmembrane region" description="Helical" evidence="5">
    <location>
        <begin position="76"/>
        <end position="103"/>
    </location>
</feature>
<dbReference type="RefSeq" id="WP_051519638.1">
    <property type="nucleotide sequence ID" value="NZ_JBOK01000022.1"/>
</dbReference>
<dbReference type="PATRIC" id="fig|1457173.3.peg.3148"/>
<name>A0A014MLI6_9BURK</name>
<evidence type="ECO:0000256" key="1">
    <source>
        <dbReference type="ARBA" id="ARBA00004141"/>
    </source>
</evidence>
<proteinExistence type="predicted"/>
<keyword evidence="7" id="KW-1185">Reference proteome</keyword>
<comment type="subcellular location">
    <subcellularLocation>
        <location evidence="1">Membrane</location>
        <topology evidence="1">Multi-pass membrane protein</topology>
    </subcellularLocation>
</comment>
<evidence type="ECO:0000313" key="6">
    <source>
        <dbReference type="EMBL" id="EXU78989.1"/>
    </source>
</evidence>
<sequence length="279" mass="30053">MHMILDALWRAVTDCLRGRVMAWSLFPLLLVAGMAALVGVFWWDAAAASVQAWLEAASWLQWLWGWMGQGTASASAVAAAVLLVLVISPVMVMVALAIVAVVMTPQMVALVAERRFPQLQRKQGAGWVGSALWALGSTAMALLALVLSMPLWLVPPLVLVLPPLIWGWLTYRVMAFDALAEHASPAERQTVLATHRYRLLLMGVVCGYLGAAPSLVWASGVVFAAAFWVLIPVAVWIYALVLAFSSLWFAHYGLAALHSLREHAALDAGQAAPPAGTRP</sequence>
<dbReference type="AlphaFoldDB" id="A0A014MLI6"/>
<dbReference type="STRING" id="225991.MA05_13085"/>
<comment type="caution">
    <text evidence="6">The sequence shown here is derived from an EMBL/GenBank/DDBJ whole genome shotgun (WGS) entry which is preliminary data.</text>
</comment>
<feature type="transmembrane region" description="Helical" evidence="5">
    <location>
        <begin position="124"/>
        <end position="147"/>
    </location>
</feature>
<accession>A0A014MLI6</accession>
<keyword evidence="3 5" id="KW-1133">Transmembrane helix</keyword>
<feature type="transmembrane region" description="Helical" evidence="5">
    <location>
        <begin position="199"/>
        <end position="229"/>
    </location>
</feature>
<organism evidence="6 7">
    <name type="scientific">Comamonas aquatica DA1877</name>
    <dbReference type="NCBI Taxonomy" id="1457173"/>
    <lineage>
        <taxon>Bacteria</taxon>
        <taxon>Pseudomonadati</taxon>
        <taxon>Pseudomonadota</taxon>
        <taxon>Betaproteobacteria</taxon>
        <taxon>Burkholderiales</taxon>
        <taxon>Comamonadaceae</taxon>
        <taxon>Comamonas</taxon>
    </lineage>
</organism>
<evidence type="ECO:0000313" key="7">
    <source>
        <dbReference type="Proteomes" id="UP000020766"/>
    </source>
</evidence>
<dbReference type="Proteomes" id="UP000020766">
    <property type="component" value="Unassembled WGS sequence"/>
</dbReference>
<dbReference type="EMBL" id="JBOK01000022">
    <property type="protein sequence ID" value="EXU78989.1"/>
    <property type="molecule type" value="Genomic_DNA"/>
</dbReference>
<reference evidence="6 7" key="1">
    <citation type="submission" date="2014-01" db="EMBL/GenBank/DDBJ databases">
        <title>Interspecies Systems Biology Uncovers Metabolites Affecting C. elegans Gene Expression and Life History Traits.</title>
        <authorList>
            <person name="Watson E."/>
            <person name="Macneil L.T."/>
            <person name="Ritter A.D."/>
            <person name="Yilmaz L.S."/>
            <person name="Rosebrock A.P."/>
            <person name="Caudy A.A."/>
            <person name="Walhout A.J."/>
        </authorList>
    </citation>
    <scope>NUCLEOTIDE SEQUENCE [LARGE SCALE GENOMIC DNA]</scope>
    <source>
        <strain evidence="6 7">DA1877</strain>
    </source>
</reference>
<evidence type="ECO:0000256" key="3">
    <source>
        <dbReference type="ARBA" id="ARBA00022989"/>
    </source>
</evidence>